<dbReference type="RefSeq" id="WP_130614827.1">
    <property type="nucleotide sequence ID" value="NZ_SGIU01000002.1"/>
</dbReference>
<keyword evidence="4 7" id="KW-0223">Dioxygenase</keyword>
<dbReference type="InterPro" id="IPR014710">
    <property type="entry name" value="RmlC-like_jellyroll"/>
</dbReference>
<evidence type="ECO:0000256" key="6">
    <source>
        <dbReference type="ARBA" id="ARBA00023004"/>
    </source>
</evidence>
<evidence type="ECO:0000256" key="3">
    <source>
        <dbReference type="ARBA" id="ARBA00022723"/>
    </source>
</evidence>
<dbReference type="UniPathway" id="UPA00253">
    <property type="reaction ID" value="UER00330"/>
</dbReference>
<dbReference type="InterPro" id="IPR011051">
    <property type="entry name" value="RmlC_Cupin_sf"/>
</dbReference>
<evidence type="ECO:0000256" key="7">
    <source>
        <dbReference type="HAMAP-Rule" id="MF_00825"/>
    </source>
</evidence>
<evidence type="ECO:0000313" key="9">
    <source>
        <dbReference type="Proteomes" id="UP000291981"/>
    </source>
</evidence>
<evidence type="ECO:0000256" key="1">
    <source>
        <dbReference type="ARBA" id="ARBA00002752"/>
    </source>
</evidence>
<evidence type="ECO:0000313" key="8">
    <source>
        <dbReference type="EMBL" id="TAI47748.1"/>
    </source>
</evidence>
<feature type="binding site" evidence="7">
    <location>
        <position position="51"/>
    </location>
    <ligand>
        <name>Fe cation</name>
        <dbReference type="ChEBI" id="CHEBI:24875"/>
        <label>1</label>
        <note>catalytic</note>
    </ligand>
</feature>
<feature type="binding site" evidence="7">
    <location>
        <position position="57"/>
    </location>
    <ligand>
        <name>Fe cation</name>
        <dbReference type="ChEBI" id="CHEBI:24875"/>
        <label>1</label>
        <note>catalytic</note>
    </ligand>
</feature>
<dbReference type="Proteomes" id="UP000291981">
    <property type="component" value="Unassembled WGS sequence"/>
</dbReference>
<comment type="cofactor">
    <cofactor evidence="7">
        <name>Fe(2+)</name>
        <dbReference type="ChEBI" id="CHEBI:29033"/>
    </cofactor>
    <text evidence="7">Binds 2 Fe(2+) ions per subunit.</text>
</comment>
<feature type="binding site" evidence="7">
    <location>
        <position position="95"/>
    </location>
    <ligand>
        <name>Fe cation</name>
        <dbReference type="ChEBI" id="CHEBI:24875"/>
        <label>1</label>
        <note>catalytic</note>
    </ligand>
</feature>
<comment type="similarity">
    <text evidence="7">Belongs to the 3-HAO family.</text>
</comment>
<reference evidence="8 9" key="1">
    <citation type="submission" date="2019-02" db="EMBL/GenBank/DDBJ databases">
        <title>Draft genome sequence of Muricauda sp. 176CP4-71.</title>
        <authorList>
            <person name="Park J.-S."/>
        </authorList>
    </citation>
    <scope>NUCLEOTIDE SEQUENCE [LARGE SCALE GENOMIC DNA]</scope>
    <source>
        <strain evidence="8 9">176CP4-71</strain>
    </source>
</reference>
<dbReference type="CDD" id="cd06123">
    <property type="entry name" value="cupin_HAO"/>
    <property type="match status" value="1"/>
</dbReference>
<dbReference type="GO" id="GO:0000334">
    <property type="term" value="F:3-hydroxyanthranilate 3,4-dioxygenase activity"/>
    <property type="evidence" value="ECO:0007669"/>
    <property type="project" value="UniProtKB-UniRule"/>
</dbReference>
<dbReference type="Gene3D" id="2.60.120.10">
    <property type="entry name" value="Jelly Rolls"/>
    <property type="match status" value="1"/>
</dbReference>
<dbReference type="PANTHER" id="PTHR15497">
    <property type="entry name" value="3-HYDROXYANTHRANILATE 3,4-DIOXYGENASE"/>
    <property type="match status" value="1"/>
</dbReference>
<dbReference type="AlphaFoldDB" id="A0A4Q8QEY1"/>
<dbReference type="GO" id="GO:0006569">
    <property type="term" value="P:L-tryptophan catabolic process"/>
    <property type="evidence" value="ECO:0007669"/>
    <property type="project" value="UniProtKB-UniRule"/>
</dbReference>
<dbReference type="EC" id="1.13.11.6" evidence="7"/>
<comment type="function">
    <text evidence="1 7">Catalyzes the oxidative ring opening of 3-hydroxyanthranilate to 2-amino-3-carboxymuconate semialdehyde, which spontaneously cyclizes to quinolinate.</text>
</comment>
<feature type="binding site" evidence="7">
    <location>
        <position position="109"/>
    </location>
    <ligand>
        <name>substrate</name>
    </ligand>
</feature>
<organism evidence="8 9">
    <name type="scientific">Flagellimonas allohymeniacidonis</name>
    <dbReference type="NCBI Taxonomy" id="2517819"/>
    <lineage>
        <taxon>Bacteria</taxon>
        <taxon>Pseudomonadati</taxon>
        <taxon>Bacteroidota</taxon>
        <taxon>Flavobacteriia</taxon>
        <taxon>Flavobacteriales</taxon>
        <taxon>Flavobacteriaceae</taxon>
        <taxon>Flagellimonas</taxon>
    </lineage>
</organism>
<comment type="caution">
    <text evidence="8">The sequence shown here is derived from an EMBL/GenBank/DDBJ whole genome shotgun (WGS) entry which is preliminary data.</text>
</comment>
<dbReference type="NCBIfam" id="TIGR03037">
    <property type="entry name" value="anthran_nbaC"/>
    <property type="match status" value="1"/>
</dbReference>
<feature type="binding site" evidence="7">
    <location>
        <position position="99"/>
    </location>
    <ligand>
        <name>substrate</name>
    </ligand>
</feature>
<comment type="pathway">
    <text evidence="7">Cofactor biosynthesis; NAD(+) biosynthesis; quinolinate from L-kynurenine: step 3/3.</text>
</comment>
<dbReference type="GO" id="GO:0009435">
    <property type="term" value="P:NAD+ biosynthetic process"/>
    <property type="evidence" value="ECO:0007669"/>
    <property type="project" value="UniProtKB-UniPathway"/>
</dbReference>
<dbReference type="Pfam" id="PF06052">
    <property type="entry name" value="3-HAO"/>
    <property type="match status" value="1"/>
</dbReference>
<dbReference type="NCBIfam" id="NF009763">
    <property type="entry name" value="PRK13264.1"/>
    <property type="match status" value="1"/>
</dbReference>
<dbReference type="OrthoDB" id="5002379at2"/>
<name>A0A4Q8QEY1_9FLAO</name>
<keyword evidence="3 7" id="KW-0479">Metal-binding</keyword>
<accession>A0A4Q8QEY1</accession>
<keyword evidence="5 7" id="KW-0560">Oxidoreductase</keyword>
<evidence type="ECO:0000256" key="5">
    <source>
        <dbReference type="ARBA" id="ARBA00023002"/>
    </source>
</evidence>
<keyword evidence="6 7" id="KW-0408">Iron</keyword>
<comment type="catalytic activity">
    <reaction evidence="7">
        <text>3-hydroxyanthranilate + O2 = (2Z,4Z)-2-amino-3-carboxymuconate 6-semialdehyde</text>
        <dbReference type="Rhea" id="RHEA:17953"/>
        <dbReference type="ChEBI" id="CHEBI:15379"/>
        <dbReference type="ChEBI" id="CHEBI:36559"/>
        <dbReference type="ChEBI" id="CHEBI:77612"/>
        <dbReference type="EC" id="1.13.11.6"/>
    </reaction>
</comment>
<dbReference type="GO" id="GO:0008198">
    <property type="term" value="F:ferrous iron binding"/>
    <property type="evidence" value="ECO:0007669"/>
    <property type="project" value="UniProtKB-UniRule"/>
</dbReference>
<dbReference type="GO" id="GO:0019805">
    <property type="term" value="P:quinolinate biosynthetic process"/>
    <property type="evidence" value="ECO:0007669"/>
    <property type="project" value="UniProtKB-UniRule"/>
</dbReference>
<feature type="binding site" evidence="7">
    <location>
        <position position="57"/>
    </location>
    <ligand>
        <name>substrate</name>
    </ligand>
</feature>
<evidence type="ECO:0000256" key="4">
    <source>
        <dbReference type="ARBA" id="ARBA00022964"/>
    </source>
</evidence>
<feature type="binding site" evidence="7">
    <location>
        <position position="128"/>
    </location>
    <ligand>
        <name>Fe cation</name>
        <dbReference type="ChEBI" id="CHEBI:24875"/>
        <label>2</label>
    </ligand>
</feature>
<dbReference type="GO" id="GO:0043420">
    <property type="term" value="P:anthranilate metabolic process"/>
    <property type="evidence" value="ECO:0007669"/>
    <property type="project" value="UniProtKB-UniRule"/>
</dbReference>
<dbReference type="EMBL" id="SGIU01000002">
    <property type="protein sequence ID" value="TAI47748.1"/>
    <property type="molecule type" value="Genomic_DNA"/>
</dbReference>
<feature type="binding site" evidence="7">
    <location>
        <position position="165"/>
    </location>
    <ligand>
        <name>Fe cation</name>
        <dbReference type="ChEBI" id="CHEBI:24875"/>
        <label>2</label>
    </ligand>
</feature>
<feature type="binding site" evidence="7">
    <location>
        <position position="162"/>
    </location>
    <ligand>
        <name>Fe cation</name>
        <dbReference type="ChEBI" id="CHEBI:24875"/>
        <label>2</label>
    </ligand>
</feature>
<proteinExistence type="inferred from homology"/>
<keyword evidence="9" id="KW-1185">Reference proteome</keyword>
<dbReference type="HAMAP" id="MF_00825">
    <property type="entry name" value="3_HAO"/>
    <property type="match status" value="1"/>
</dbReference>
<evidence type="ECO:0000256" key="2">
    <source>
        <dbReference type="ARBA" id="ARBA00022642"/>
    </source>
</evidence>
<dbReference type="InterPro" id="IPR010329">
    <property type="entry name" value="3hydroanth_dOase"/>
</dbReference>
<feature type="binding site" evidence="7">
    <location>
        <position position="47"/>
    </location>
    <ligand>
        <name>O2</name>
        <dbReference type="ChEBI" id="CHEBI:15379"/>
    </ligand>
</feature>
<protein>
    <recommendedName>
        <fullName evidence="7">3-hydroxyanthranilate 3,4-dioxygenase</fullName>
        <ecNumber evidence="7">1.13.11.6</ecNumber>
    </recommendedName>
    <alternativeName>
        <fullName evidence="7">3-hydroxyanthranilate oxygenase</fullName>
        <shortName evidence="7">3-HAO</shortName>
    </alternativeName>
    <alternativeName>
        <fullName evidence="7">3-hydroxyanthranilic acid dioxygenase</fullName>
        <shortName evidence="7">HAD</shortName>
    </alternativeName>
</protein>
<dbReference type="SUPFAM" id="SSF51182">
    <property type="entry name" value="RmlC-like cupins"/>
    <property type="match status" value="1"/>
</dbReference>
<keyword evidence="2 7" id="KW-0662">Pyridine nucleotide biosynthesis</keyword>
<gene>
    <name evidence="7" type="primary">nbaC</name>
    <name evidence="8" type="ORF">EW142_13905</name>
</gene>
<dbReference type="PANTHER" id="PTHR15497:SF1">
    <property type="entry name" value="3-HYDROXYANTHRANILATE 3,4-DIOXYGENASE"/>
    <property type="match status" value="1"/>
</dbReference>
<sequence>MAIREPFNLLEWVEANRDRLKPPVGNKNLYKEAGDYIVMVVAGPNARKDYHYNETEELFYQLEGNIEVHIQEDGQKKTMKLGPGDMYLHPAKIPHSPVRHEGSIGLVVERKRDDMNVDDGLMWFCDNCNNKLYEAYFTLHDIEKDFLSHFKHFYGSEELRTCDTCGTVMPVDERFTSND</sequence>
<feature type="binding site" evidence="7">
    <location>
        <position position="125"/>
    </location>
    <ligand>
        <name>Fe cation</name>
        <dbReference type="ChEBI" id="CHEBI:24875"/>
        <label>2</label>
    </ligand>
</feature>